<gene>
    <name evidence="1" type="ordered locus">TCELL_0399</name>
</gene>
<accession>I3TDI6</accession>
<dbReference type="eggNOG" id="arCOG01354">
    <property type="taxonomic scope" value="Archaea"/>
</dbReference>
<dbReference type="Proteomes" id="UP000005270">
    <property type="component" value="Chromosome"/>
</dbReference>
<name>I3TDI6_THEC1</name>
<dbReference type="HOGENOM" id="CLU_2476191_0_0_2"/>
<evidence type="ECO:0000313" key="2">
    <source>
        <dbReference type="Proteomes" id="UP000005270"/>
    </source>
</evidence>
<proteinExistence type="predicted"/>
<dbReference type="STRING" id="1184251.TCELL_0399"/>
<dbReference type="RefSeq" id="WP_014737074.1">
    <property type="nucleotide sequence ID" value="NC_017954.1"/>
</dbReference>
<evidence type="ECO:0000313" key="1">
    <source>
        <dbReference type="EMBL" id="AFK50824.1"/>
    </source>
</evidence>
<dbReference type="AlphaFoldDB" id="I3TDI6"/>
<keyword evidence="2" id="KW-1185">Reference proteome</keyword>
<dbReference type="KEGG" id="thg:TCELL_0399"/>
<dbReference type="InParanoid" id="I3TDI6"/>
<reference evidence="1 2" key="1">
    <citation type="journal article" date="2012" name="J. Bacteriol.">
        <title>Complete genome sequence of the hyperthermophilic cellulolytic Crenarchaeon 'Thermogladius cellulolyticus' 1633.</title>
        <authorList>
            <person name="Mardanov A.V."/>
            <person name="Kochetkova T.V."/>
            <person name="Beletsky A.V."/>
            <person name="Bonch-Osmolovskaya E.A."/>
            <person name="Ravin N.V."/>
            <person name="Skryabin K.G."/>
        </authorList>
    </citation>
    <scope>NUCLEOTIDE SEQUENCE [LARGE SCALE GENOMIC DNA]</scope>
    <source>
        <strain evidence="2">DSM 22663 / VKM B-2946 / 1633</strain>
    </source>
</reference>
<sequence length="87" mass="9778">MEVSLRLSIELNAREARSVYVSLKPDNEYPGRDLYIEDRVVERDGKGVYILEVKCQSKETCLNTVKGTIDEVLALVSVVVKIGDLVH</sequence>
<organism evidence="1 2">
    <name type="scientific">Thermogladius calderae (strain DSM 22663 / VKM B-2946 / 1633)</name>
    <dbReference type="NCBI Taxonomy" id="1184251"/>
    <lineage>
        <taxon>Archaea</taxon>
        <taxon>Thermoproteota</taxon>
        <taxon>Thermoprotei</taxon>
        <taxon>Desulfurococcales</taxon>
        <taxon>Desulfurococcaceae</taxon>
        <taxon>Thermogladius</taxon>
    </lineage>
</organism>
<dbReference type="EMBL" id="CP003531">
    <property type="protein sequence ID" value="AFK50824.1"/>
    <property type="molecule type" value="Genomic_DNA"/>
</dbReference>
<dbReference type="GeneID" id="13012689"/>
<protein>
    <submittedName>
        <fullName evidence="1">Uncharacterized protein</fullName>
    </submittedName>
</protein>